<dbReference type="EMBL" id="AEPW01000078">
    <property type="protein sequence ID" value="EFU76200.1"/>
    <property type="molecule type" value="Genomic_DNA"/>
</dbReference>
<name>E6LPV2_9FIRM</name>
<protein>
    <submittedName>
        <fullName evidence="2">Uncharacterized protein</fullName>
    </submittedName>
</protein>
<keyword evidence="1" id="KW-1133">Transmembrane helix</keyword>
<reference evidence="2 3" key="1">
    <citation type="submission" date="2010-12" db="EMBL/GenBank/DDBJ databases">
        <authorList>
            <person name="Muzny D."/>
            <person name="Qin X."/>
            <person name="Deng J."/>
            <person name="Jiang H."/>
            <person name="Liu Y."/>
            <person name="Qu J."/>
            <person name="Song X.-Z."/>
            <person name="Zhang L."/>
            <person name="Thornton R."/>
            <person name="Coyle M."/>
            <person name="Francisco L."/>
            <person name="Jackson L."/>
            <person name="Javaid M."/>
            <person name="Korchina V."/>
            <person name="Kovar C."/>
            <person name="Mata R."/>
            <person name="Mathew T."/>
            <person name="Ngo R."/>
            <person name="Nguyen L."/>
            <person name="Nguyen N."/>
            <person name="Okwuonu G."/>
            <person name="Ongeri F."/>
            <person name="Pham C."/>
            <person name="Simmons D."/>
            <person name="Wilczek-Boney K."/>
            <person name="Hale W."/>
            <person name="Jakkamsetti A."/>
            <person name="Pham P."/>
            <person name="Ruth R."/>
            <person name="San Lucas F."/>
            <person name="Warren J."/>
            <person name="Zhang J."/>
            <person name="Zhao Z."/>
            <person name="Zhou C."/>
            <person name="Zhu D."/>
            <person name="Lee S."/>
            <person name="Bess C."/>
            <person name="Blankenburg K."/>
            <person name="Forbes L."/>
            <person name="Fu Q."/>
            <person name="Gubbala S."/>
            <person name="Hirani K."/>
            <person name="Jayaseelan J.C."/>
            <person name="Lara F."/>
            <person name="Munidasa M."/>
            <person name="Palculict T."/>
            <person name="Patil S."/>
            <person name="Pu L.-L."/>
            <person name="Saada N."/>
            <person name="Tang L."/>
            <person name="Weissenberger G."/>
            <person name="Zhu Y."/>
            <person name="Hemphill L."/>
            <person name="Shang Y."/>
            <person name="Youmans B."/>
            <person name="Ayvaz T."/>
            <person name="Ross M."/>
            <person name="Santibanez J."/>
            <person name="Aqrawi P."/>
            <person name="Gross S."/>
            <person name="Joshi V."/>
            <person name="Fowler G."/>
            <person name="Nazareth L."/>
            <person name="Reid J."/>
            <person name="Worley K."/>
            <person name="Petrosino J."/>
            <person name="Highlander S."/>
            <person name="Gibbs R."/>
        </authorList>
    </citation>
    <scope>NUCLEOTIDE SEQUENCE [LARGE SCALE GENOMIC DNA]</scope>
    <source>
        <strain evidence="2 3">DSM 3986</strain>
    </source>
</reference>
<organism evidence="2 3">
    <name type="scientific">Lachnoanaerobaculum saburreum DSM 3986</name>
    <dbReference type="NCBI Taxonomy" id="887325"/>
    <lineage>
        <taxon>Bacteria</taxon>
        <taxon>Bacillati</taxon>
        <taxon>Bacillota</taxon>
        <taxon>Clostridia</taxon>
        <taxon>Lachnospirales</taxon>
        <taxon>Lachnospiraceae</taxon>
        <taxon>Lachnoanaerobaculum</taxon>
    </lineage>
</organism>
<gene>
    <name evidence="2" type="ORF">HMPREF0381_1987</name>
</gene>
<keyword evidence="1" id="KW-0472">Membrane</keyword>
<evidence type="ECO:0000256" key="1">
    <source>
        <dbReference type="SAM" id="Phobius"/>
    </source>
</evidence>
<sequence>MKFLWGCENSPCLYLCLFLLCLIDWSFLDIIKLGFLNESIRVLPYKG</sequence>
<dbReference type="AlphaFoldDB" id="E6LPV2"/>
<evidence type="ECO:0000313" key="3">
    <source>
        <dbReference type="Proteomes" id="UP000003434"/>
    </source>
</evidence>
<evidence type="ECO:0000313" key="2">
    <source>
        <dbReference type="EMBL" id="EFU76200.1"/>
    </source>
</evidence>
<dbReference type="Proteomes" id="UP000003434">
    <property type="component" value="Unassembled WGS sequence"/>
</dbReference>
<accession>E6LPV2</accession>
<comment type="caution">
    <text evidence="2">The sequence shown here is derived from an EMBL/GenBank/DDBJ whole genome shotgun (WGS) entry which is preliminary data.</text>
</comment>
<dbReference type="HOGENOM" id="CLU_3169627_0_0_9"/>
<proteinExistence type="predicted"/>
<keyword evidence="1" id="KW-0812">Transmembrane</keyword>
<feature type="transmembrane region" description="Helical" evidence="1">
    <location>
        <begin position="12"/>
        <end position="35"/>
    </location>
</feature>